<evidence type="ECO:0000313" key="3">
    <source>
        <dbReference type="EMBL" id="KAH7142849.1"/>
    </source>
</evidence>
<feature type="compositionally biased region" description="Basic and acidic residues" evidence="1">
    <location>
        <begin position="198"/>
        <end position="207"/>
    </location>
</feature>
<feature type="transmembrane region" description="Helical" evidence="2">
    <location>
        <begin position="21"/>
        <end position="43"/>
    </location>
</feature>
<accession>A0A9P9ERF6</accession>
<feature type="transmembrane region" description="Helical" evidence="2">
    <location>
        <begin position="55"/>
        <end position="71"/>
    </location>
</feature>
<keyword evidence="4" id="KW-1185">Reference proteome</keyword>
<feature type="region of interest" description="Disordered" evidence="1">
    <location>
        <begin position="186"/>
        <end position="207"/>
    </location>
</feature>
<comment type="caution">
    <text evidence="3">The sequence shown here is derived from an EMBL/GenBank/DDBJ whole genome shotgun (WGS) entry which is preliminary data.</text>
</comment>
<gene>
    <name evidence="3" type="ORF">B0J13DRAFT_526296</name>
</gene>
<keyword evidence="2" id="KW-1133">Transmembrane helix</keyword>
<evidence type="ECO:0000313" key="4">
    <source>
        <dbReference type="Proteomes" id="UP000717696"/>
    </source>
</evidence>
<feature type="compositionally biased region" description="Basic and acidic residues" evidence="1">
    <location>
        <begin position="144"/>
        <end position="160"/>
    </location>
</feature>
<keyword evidence="2" id="KW-0812">Transmembrane</keyword>
<reference evidence="3" key="1">
    <citation type="journal article" date="2021" name="Nat. Commun.">
        <title>Genetic determinants of endophytism in the Arabidopsis root mycobiome.</title>
        <authorList>
            <person name="Mesny F."/>
            <person name="Miyauchi S."/>
            <person name="Thiergart T."/>
            <person name="Pickel B."/>
            <person name="Atanasova L."/>
            <person name="Karlsson M."/>
            <person name="Huettel B."/>
            <person name="Barry K.W."/>
            <person name="Haridas S."/>
            <person name="Chen C."/>
            <person name="Bauer D."/>
            <person name="Andreopoulos W."/>
            <person name="Pangilinan J."/>
            <person name="LaButti K."/>
            <person name="Riley R."/>
            <person name="Lipzen A."/>
            <person name="Clum A."/>
            <person name="Drula E."/>
            <person name="Henrissat B."/>
            <person name="Kohler A."/>
            <person name="Grigoriev I.V."/>
            <person name="Martin F.M."/>
            <person name="Hacquard S."/>
        </authorList>
    </citation>
    <scope>NUCLEOTIDE SEQUENCE</scope>
    <source>
        <strain evidence="3">MPI-CAGE-AT-0021</strain>
    </source>
</reference>
<sequence>MPPTPPPARILTDARDSVARNFLILFSLNVFSLLLSVVVYFSHNREEADDLAQCIVGSIAGVAFVACSILIRSMKPNVYSRHELVIASLSDAICTMTRLDGHKTRDILGFDGGKQFSFRLQLDALERLRPSSSSDDVQATEQGQRIDQEASIQADERITQEPDEQPITVVEDPRAVVEDKTIPIVVTEDLTAPPQTSHEAEKAREHS</sequence>
<dbReference type="OrthoDB" id="10509354at2759"/>
<organism evidence="3 4">
    <name type="scientific">Dactylonectria estremocensis</name>
    <dbReference type="NCBI Taxonomy" id="1079267"/>
    <lineage>
        <taxon>Eukaryota</taxon>
        <taxon>Fungi</taxon>
        <taxon>Dikarya</taxon>
        <taxon>Ascomycota</taxon>
        <taxon>Pezizomycotina</taxon>
        <taxon>Sordariomycetes</taxon>
        <taxon>Hypocreomycetidae</taxon>
        <taxon>Hypocreales</taxon>
        <taxon>Nectriaceae</taxon>
        <taxon>Dactylonectria</taxon>
    </lineage>
</organism>
<name>A0A9P9ERF6_9HYPO</name>
<proteinExistence type="predicted"/>
<evidence type="ECO:0000256" key="1">
    <source>
        <dbReference type="SAM" id="MobiDB-lite"/>
    </source>
</evidence>
<feature type="compositionally biased region" description="Polar residues" evidence="1">
    <location>
        <begin position="130"/>
        <end position="143"/>
    </location>
</feature>
<keyword evidence="2" id="KW-0472">Membrane</keyword>
<dbReference type="Proteomes" id="UP000717696">
    <property type="component" value="Unassembled WGS sequence"/>
</dbReference>
<dbReference type="AlphaFoldDB" id="A0A9P9ERF6"/>
<feature type="region of interest" description="Disordered" evidence="1">
    <location>
        <begin position="129"/>
        <end position="173"/>
    </location>
</feature>
<evidence type="ECO:0000256" key="2">
    <source>
        <dbReference type="SAM" id="Phobius"/>
    </source>
</evidence>
<protein>
    <submittedName>
        <fullName evidence="3">Uncharacterized protein</fullName>
    </submittedName>
</protein>
<dbReference type="EMBL" id="JAGMUU010000011">
    <property type="protein sequence ID" value="KAH7142849.1"/>
    <property type="molecule type" value="Genomic_DNA"/>
</dbReference>